<name>A0A5A9PBM6_9TELE</name>
<evidence type="ECO:0000256" key="1">
    <source>
        <dbReference type="SAM" id="MobiDB-lite"/>
    </source>
</evidence>
<dbReference type="Proteomes" id="UP000324632">
    <property type="component" value="Chromosome 7"/>
</dbReference>
<comment type="caution">
    <text evidence="2">The sequence shown here is derived from an EMBL/GenBank/DDBJ whole genome shotgun (WGS) entry which is preliminary data.</text>
</comment>
<dbReference type="AlphaFoldDB" id="A0A5A9PBM6"/>
<evidence type="ECO:0000313" key="2">
    <source>
        <dbReference type="EMBL" id="KAA0718429.1"/>
    </source>
</evidence>
<accession>A0A5A9PBM6</accession>
<gene>
    <name evidence="2" type="ORF">E1301_Tti001835</name>
</gene>
<keyword evidence="3" id="KW-1185">Reference proteome</keyword>
<feature type="compositionally biased region" description="Pro residues" evidence="1">
    <location>
        <begin position="80"/>
        <end position="96"/>
    </location>
</feature>
<feature type="region of interest" description="Disordered" evidence="1">
    <location>
        <begin position="63"/>
        <end position="127"/>
    </location>
</feature>
<proteinExistence type="predicted"/>
<sequence length="178" mass="20440">MLLQGTELPKQLYLAKESLPEARTLPDAPALHRHEAMVFEEPANQEGEAFIRKRVYPPDLPVPYSNQCMPNPQFQTPSQFRPPPQFQAPDNLPPQTCPSTQPRQRTWRRQKAAQEDEERVARGEPPRKRLAKDIYHYVCKQCGLAKNKTTGHTQLKGRWYCPASGLSIAQWREDVQGL</sequence>
<evidence type="ECO:0000313" key="3">
    <source>
        <dbReference type="Proteomes" id="UP000324632"/>
    </source>
</evidence>
<feature type="compositionally biased region" description="Polar residues" evidence="1">
    <location>
        <begin position="64"/>
        <end position="79"/>
    </location>
</feature>
<reference evidence="2 3" key="1">
    <citation type="journal article" date="2019" name="Mol. Ecol. Resour.">
        <title>Chromosome-level genome assembly of Triplophysa tibetana, a fish adapted to the harsh high-altitude environment of the Tibetan Plateau.</title>
        <authorList>
            <person name="Yang X."/>
            <person name="Liu H."/>
            <person name="Ma Z."/>
            <person name="Zou Y."/>
            <person name="Zou M."/>
            <person name="Mao Y."/>
            <person name="Li X."/>
            <person name="Wang H."/>
            <person name="Chen T."/>
            <person name="Wang W."/>
            <person name="Yang R."/>
        </authorList>
    </citation>
    <scope>NUCLEOTIDE SEQUENCE [LARGE SCALE GENOMIC DNA]</scope>
    <source>
        <strain evidence="2">TTIB1903HZAU</strain>
        <tissue evidence="2">Muscle</tissue>
    </source>
</reference>
<protein>
    <submittedName>
        <fullName evidence="2">Uncharacterized protein</fullName>
    </submittedName>
</protein>
<dbReference type="EMBL" id="SOYY01000007">
    <property type="protein sequence ID" value="KAA0718429.1"/>
    <property type="molecule type" value="Genomic_DNA"/>
</dbReference>
<organism evidence="2 3">
    <name type="scientific">Triplophysa tibetana</name>
    <dbReference type="NCBI Taxonomy" id="1572043"/>
    <lineage>
        <taxon>Eukaryota</taxon>
        <taxon>Metazoa</taxon>
        <taxon>Chordata</taxon>
        <taxon>Craniata</taxon>
        <taxon>Vertebrata</taxon>
        <taxon>Euteleostomi</taxon>
        <taxon>Actinopterygii</taxon>
        <taxon>Neopterygii</taxon>
        <taxon>Teleostei</taxon>
        <taxon>Ostariophysi</taxon>
        <taxon>Cypriniformes</taxon>
        <taxon>Nemacheilidae</taxon>
        <taxon>Triplophysa</taxon>
    </lineage>
</organism>